<keyword evidence="3" id="KW-0732">Signal</keyword>
<dbReference type="PROSITE" id="PS00122">
    <property type="entry name" value="CARBOXYLESTERASE_B_1"/>
    <property type="match status" value="1"/>
</dbReference>
<dbReference type="Pfam" id="PF00135">
    <property type="entry name" value="COesterase"/>
    <property type="match status" value="1"/>
</dbReference>
<evidence type="ECO:0000256" key="3">
    <source>
        <dbReference type="RuleBase" id="RU361235"/>
    </source>
</evidence>
<accession>A0A0D2I3H1</accession>
<evidence type="ECO:0000256" key="1">
    <source>
        <dbReference type="ARBA" id="ARBA00005964"/>
    </source>
</evidence>
<dbReference type="InterPro" id="IPR019826">
    <property type="entry name" value="Carboxylesterase_B_AS"/>
</dbReference>
<dbReference type="RefSeq" id="XP_013267455.1">
    <property type="nucleotide sequence ID" value="XM_013412001.1"/>
</dbReference>
<dbReference type="InterPro" id="IPR019819">
    <property type="entry name" value="Carboxylesterase_B_CS"/>
</dbReference>
<dbReference type="OrthoDB" id="408631at2759"/>
<dbReference type="PANTHER" id="PTHR11559">
    <property type="entry name" value="CARBOXYLESTERASE"/>
    <property type="match status" value="1"/>
</dbReference>
<dbReference type="Gene3D" id="3.40.50.1820">
    <property type="entry name" value="alpha/beta hydrolase"/>
    <property type="match status" value="1"/>
</dbReference>
<keyword evidence="2 3" id="KW-0378">Hydrolase</keyword>
<dbReference type="VEuPathDB" id="FungiDB:Z518_10458"/>
<evidence type="ECO:0000313" key="5">
    <source>
        <dbReference type="EMBL" id="KIX00319.1"/>
    </source>
</evidence>
<keyword evidence="6" id="KW-1185">Reference proteome</keyword>
<reference evidence="5 6" key="1">
    <citation type="submission" date="2015-01" db="EMBL/GenBank/DDBJ databases">
        <title>The Genome Sequence of Rhinocladiella mackenzie CBS 650.93.</title>
        <authorList>
            <consortium name="The Broad Institute Genomics Platform"/>
            <person name="Cuomo C."/>
            <person name="de Hoog S."/>
            <person name="Gorbushina A."/>
            <person name="Stielow B."/>
            <person name="Teixiera M."/>
            <person name="Abouelleil A."/>
            <person name="Chapman S.B."/>
            <person name="Priest M."/>
            <person name="Young S.K."/>
            <person name="Wortman J."/>
            <person name="Nusbaum C."/>
            <person name="Birren B."/>
        </authorList>
    </citation>
    <scope>NUCLEOTIDE SEQUENCE [LARGE SCALE GENOMIC DNA]</scope>
    <source>
        <strain evidence="5 6">CBS 650.93</strain>
    </source>
</reference>
<organism evidence="5 6">
    <name type="scientific">Rhinocladiella mackenziei CBS 650.93</name>
    <dbReference type="NCBI Taxonomy" id="1442369"/>
    <lineage>
        <taxon>Eukaryota</taxon>
        <taxon>Fungi</taxon>
        <taxon>Dikarya</taxon>
        <taxon>Ascomycota</taxon>
        <taxon>Pezizomycotina</taxon>
        <taxon>Eurotiomycetes</taxon>
        <taxon>Chaetothyriomycetidae</taxon>
        <taxon>Chaetothyriales</taxon>
        <taxon>Herpotrichiellaceae</taxon>
        <taxon>Rhinocladiella</taxon>
    </lineage>
</organism>
<dbReference type="SUPFAM" id="SSF53474">
    <property type="entry name" value="alpha/beta-Hydrolases"/>
    <property type="match status" value="1"/>
</dbReference>
<dbReference type="ESTHER" id="9euro-a0a0d2i3h1">
    <property type="family name" value="Fungal_carboxylesterase_lipase"/>
</dbReference>
<sequence>MFSLARLGVAALPLLSSLSALAQKLPQVDLGYEIHQAISFNATGQLYNFSNIRYAQPPTGDLRFAAPVPPTGRNNVVQNGSVGRVCPQGIPYWSPIASEFTAYLLAGNASSFNFTAANDQLQITLQNAKPTPPDPRTSEDCLFLDVIVPKAVFDNKTGAPVIVWIYGGGYTLGSKGQWGNPSGLIKASQKDGSDGIIYVAMNYRLGALGWMAGPTFAASGGTPNAGLHDQRLAIEWVARYIHLFGGDPNQITLLGESAGGGSIVHQITAYGGQKGVSFQRAISQSPGFDPVPSAFTQENITNSFLSLLNVTTLDEARKKSSDEVITANSIQVGLSVYGTFTYGPMVDGDFVPNLPGVLLSTGQFAKNITVMVGHNTQEAPGFTPPNVRTNAEVGAWLRMMFPGIVQPVVDYITDTLYPPVYDGSQPYHSALERTLLMVQEAIFACSTSYLHKAFGNNTWSYEFQVPPGLHGADIQYTYYNGQGTNLTAGMIAPVAELLQGYLVNFAKKGNPNGPGLPFFPMQGKNSSMNAINATYVRQERDDMANQRCYWWQKGLYG</sequence>
<proteinExistence type="inferred from homology"/>
<dbReference type="InterPro" id="IPR050309">
    <property type="entry name" value="Type-B_Carboxylest/Lipase"/>
</dbReference>
<dbReference type="InterPro" id="IPR002018">
    <property type="entry name" value="CarbesteraseB"/>
</dbReference>
<gene>
    <name evidence="5" type="ORF">Z518_10458</name>
</gene>
<evidence type="ECO:0000313" key="6">
    <source>
        <dbReference type="Proteomes" id="UP000053617"/>
    </source>
</evidence>
<comment type="similarity">
    <text evidence="1 3">Belongs to the type-B carboxylesterase/lipase family.</text>
</comment>
<dbReference type="AlphaFoldDB" id="A0A0D2I3H1"/>
<dbReference type="GeneID" id="25298529"/>
<feature type="signal peptide" evidence="3">
    <location>
        <begin position="1"/>
        <end position="22"/>
    </location>
</feature>
<dbReference type="STRING" id="1442369.A0A0D2I3H1"/>
<dbReference type="EMBL" id="KN847483">
    <property type="protein sequence ID" value="KIX00319.1"/>
    <property type="molecule type" value="Genomic_DNA"/>
</dbReference>
<protein>
    <recommendedName>
        <fullName evidence="3">Carboxylic ester hydrolase</fullName>
        <ecNumber evidence="3">3.1.1.-</ecNumber>
    </recommendedName>
</protein>
<evidence type="ECO:0000259" key="4">
    <source>
        <dbReference type="Pfam" id="PF00135"/>
    </source>
</evidence>
<feature type="chain" id="PRO_5005113000" description="Carboxylic ester hydrolase" evidence="3">
    <location>
        <begin position="23"/>
        <end position="557"/>
    </location>
</feature>
<evidence type="ECO:0000256" key="2">
    <source>
        <dbReference type="ARBA" id="ARBA00022801"/>
    </source>
</evidence>
<dbReference type="InterPro" id="IPR029058">
    <property type="entry name" value="AB_hydrolase_fold"/>
</dbReference>
<feature type="domain" description="Carboxylesterase type B" evidence="4">
    <location>
        <begin position="43"/>
        <end position="548"/>
    </location>
</feature>
<dbReference type="HOGENOM" id="CLU_006586_10_5_1"/>
<dbReference type="GO" id="GO:0016787">
    <property type="term" value="F:hydrolase activity"/>
    <property type="evidence" value="ECO:0007669"/>
    <property type="project" value="UniProtKB-KW"/>
</dbReference>
<name>A0A0D2I3H1_9EURO</name>
<dbReference type="PROSITE" id="PS00941">
    <property type="entry name" value="CARBOXYLESTERASE_B_2"/>
    <property type="match status" value="1"/>
</dbReference>
<dbReference type="Proteomes" id="UP000053617">
    <property type="component" value="Unassembled WGS sequence"/>
</dbReference>
<dbReference type="EC" id="3.1.1.-" evidence="3"/>